<dbReference type="Pfam" id="PF18052">
    <property type="entry name" value="Rx_N"/>
    <property type="match status" value="1"/>
</dbReference>
<evidence type="ECO:0000256" key="6">
    <source>
        <dbReference type="SAM" id="Coils"/>
    </source>
</evidence>
<protein>
    <recommendedName>
        <fullName evidence="7">Disease resistance N-terminal domain-containing protein</fullName>
    </recommendedName>
</protein>
<evidence type="ECO:0000313" key="9">
    <source>
        <dbReference type="Proteomes" id="UP001497457"/>
    </source>
</evidence>
<dbReference type="Proteomes" id="UP001497457">
    <property type="component" value="Chromosome 16b"/>
</dbReference>
<accession>A0ABC8YDB3</accession>
<dbReference type="InterPro" id="IPR027417">
    <property type="entry name" value="P-loop_NTPase"/>
</dbReference>
<keyword evidence="5" id="KW-0611">Plant defense</keyword>
<sequence length="506" mass="57617">MPNIQLNTHPNIHFSTKIKTSMMELAISAISGELLSRFMSFLIKKHTSLASLEEKLERLQQLILRVHTVVEESEGRYITNSQMLVKLGMLVDAMYQGYYVLDTFKYNPYEEMTTQEQVSNSYALSCLARLNKRIRAASCATGINSSVNHDLEAVMRNLESIVANITEFVILLGGCNQMPKRPYDSYLYIDTFMFSRPVEKQKIINFLLKDNSSNGAPVVLPVIGAYHVGKKSLVGYACNDSLVRSHFYSVLHFNSDSFQKVDHETFLSVRTLVIVEFISDVDDSEWLNFYSAISRMGTGSKVIIISRLEEIARFGTVKPIQLRRLSHAEFMYLFKVLAFGGTDPENHPQMASIGMEIAKMLQGLLLSGNVLADILRKNQNVQFWLHILKRFRNSVEHNLFLFGEHPKQLVERNRPTDITMFVSPSAAPLHLIPPRGDSSFHNKELSKVTFGDLLQGSSTIVPKGEFQILAWQSRIPPFTKFLATCIEEKYCCSFPENKKRRWSCVK</sequence>
<keyword evidence="6" id="KW-0175">Coiled coil</keyword>
<evidence type="ECO:0000256" key="2">
    <source>
        <dbReference type="ARBA" id="ARBA00022614"/>
    </source>
</evidence>
<dbReference type="EMBL" id="OZ075126">
    <property type="protein sequence ID" value="CAL4941138.1"/>
    <property type="molecule type" value="Genomic_DNA"/>
</dbReference>
<dbReference type="InterPro" id="IPR041118">
    <property type="entry name" value="Rx_N"/>
</dbReference>
<evidence type="ECO:0000256" key="1">
    <source>
        <dbReference type="ARBA" id="ARBA00008894"/>
    </source>
</evidence>
<keyword evidence="3" id="KW-0677">Repeat</keyword>
<reference evidence="8" key="1">
    <citation type="submission" date="2024-10" db="EMBL/GenBank/DDBJ databases">
        <authorList>
            <person name="Ryan C."/>
        </authorList>
    </citation>
    <scope>NUCLEOTIDE SEQUENCE [LARGE SCALE GENOMIC DNA]</scope>
</reference>
<dbReference type="AlphaFoldDB" id="A0ABC8YDB3"/>
<feature type="domain" description="Disease resistance N-terminal" evidence="7">
    <location>
        <begin position="34"/>
        <end position="107"/>
    </location>
</feature>
<organism evidence="8 9">
    <name type="scientific">Urochloa decumbens</name>
    <dbReference type="NCBI Taxonomy" id="240449"/>
    <lineage>
        <taxon>Eukaryota</taxon>
        <taxon>Viridiplantae</taxon>
        <taxon>Streptophyta</taxon>
        <taxon>Embryophyta</taxon>
        <taxon>Tracheophyta</taxon>
        <taxon>Spermatophyta</taxon>
        <taxon>Magnoliopsida</taxon>
        <taxon>Liliopsida</taxon>
        <taxon>Poales</taxon>
        <taxon>Poaceae</taxon>
        <taxon>PACMAD clade</taxon>
        <taxon>Panicoideae</taxon>
        <taxon>Panicodae</taxon>
        <taxon>Paniceae</taxon>
        <taxon>Melinidinae</taxon>
        <taxon>Urochloa</taxon>
    </lineage>
</organism>
<gene>
    <name evidence="8" type="ORF">URODEC1_LOCUS32893</name>
</gene>
<evidence type="ECO:0000256" key="5">
    <source>
        <dbReference type="ARBA" id="ARBA00022821"/>
    </source>
</evidence>
<keyword evidence="2" id="KW-0433">Leucine-rich repeat</keyword>
<evidence type="ECO:0000313" key="8">
    <source>
        <dbReference type="EMBL" id="CAL4941138.1"/>
    </source>
</evidence>
<comment type="similarity">
    <text evidence="1">Belongs to the disease resistance NB-LRR family.</text>
</comment>
<evidence type="ECO:0000259" key="7">
    <source>
        <dbReference type="Pfam" id="PF18052"/>
    </source>
</evidence>
<keyword evidence="4" id="KW-0547">Nucleotide-binding</keyword>
<dbReference type="SUPFAM" id="SSF52540">
    <property type="entry name" value="P-loop containing nucleoside triphosphate hydrolases"/>
    <property type="match status" value="1"/>
</dbReference>
<dbReference type="GO" id="GO:0000166">
    <property type="term" value="F:nucleotide binding"/>
    <property type="evidence" value="ECO:0007669"/>
    <property type="project" value="UniProtKB-KW"/>
</dbReference>
<feature type="coiled-coil region" evidence="6">
    <location>
        <begin position="42"/>
        <end position="69"/>
    </location>
</feature>
<proteinExistence type="inferred from homology"/>
<dbReference type="PANTHER" id="PTHR33377:SF79">
    <property type="entry name" value="RX N-TERMINAL DOMAIN-CONTAINING PROTEIN"/>
    <property type="match status" value="1"/>
</dbReference>
<keyword evidence="9" id="KW-1185">Reference proteome</keyword>
<dbReference type="PANTHER" id="PTHR33377">
    <property type="entry name" value="OS10G0134700 PROTEIN-RELATED"/>
    <property type="match status" value="1"/>
</dbReference>
<dbReference type="GO" id="GO:0006952">
    <property type="term" value="P:defense response"/>
    <property type="evidence" value="ECO:0007669"/>
    <property type="project" value="UniProtKB-KW"/>
</dbReference>
<name>A0ABC8YDB3_9POAL</name>
<evidence type="ECO:0000256" key="4">
    <source>
        <dbReference type="ARBA" id="ARBA00022741"/>
    </source>
</evidence>
<evidence type="ECO:0000256" key="3">
    <source>
        <dbReference type="ARBA" id="ARBA00022737"/>
    </source>
</evidence>